<gene>
    <name evidence="2" type="ORF">NCGR_LOCUS54122</name>
</gene>
<proteinExistence type="predicted"/>
<dbReference type="Proteomes" id="UP000604825">
    <property type="component" value="Unassembled WGS sequence"/>
</dbReference>
<reference evidence="2" key="1">
    <citation type="submission" date="2020-10" db="EMBL/GenBank/DDBJ databases">
        <authorList>
            <person name="Han B."/>
            <person name="Lu T."/>
            <person name="Zhao Q."/>
            <person name="Huang X."/>
            <person name="Zhao Y."/>
        </authorList>
    </citation>
    <scope>NUCLEOTIDE SEQUENCE</scope>
</reference>
<evidence type="ECO:0000256" key="1">
    <source>
        <dbReference type="SAM" id="MobiDB-lite"/>
    </source>
</evidence>
<comment type="caution">
    <text evidence="2">The sequence shown here is derived from an EMBL/GenBank/DDBJ whole genome shotgun (WGS) entry which is preliminary data.</text>
</comment>
<dbReference type="EMBL" id="CAJGYO010000015">
    <property type="protein sequence ID" value="CAD6270830.1"/>
    <property type="molecule type" value="Genomic_DNA"/>
</dbReference>
<sequence length="276" mass="31736">MGRLKHGTLHGLALCWPDKYQSLDLLTKPEPLDSRQIMLHLVFNVYCILIYRCSAFTHLYYYCRPILFVEGRVEAYDGENEELDMLETLASVLQEPPSMDSVLQDELTIGAKMGDAIRAGAYHRNYICADYPDDSSTGIESVDKLLAEIHAMVQSEALPRKCRFNDKNKTRRSVNDYLKIYFPTFRDVEIEDEVVPIGLFGERRGNEVRCIACHDFKKKKYSEKKLYYHQLHDPEGRQARCPASTEYIQTKIRDVLPRKEAATTEHPPLQDGAQGP</sequence>
<dbReference type="OrthoDB" id="695589at2759"/>
<name>A0A811RK87_9POAL</name>
<organism evidence="2 3">
    <name type="scientific">Miscanthus lutarioriparius</name>
    <dbReference type="NCBI Taxonomy" id="422564"/>
    <lineage>
        <taxon>Eukaryota</taxon>
        <taxon>Viridiplantae</taxon>
        <taxon>Streptophyta</taxon>
        <taxon>Embryophyta</taxon>
        <taxon>Tracheophyta</taxon>
        <taxon>Spermatophyta</taxon>
        <taxon>Magnoliopsida</taxon>
        <taxon>Liliopsida</taxon>
        <taxon>Poales</taxon>
        <taxon>Poaceae</taxon>
        <taxon>PACMAD clade</taxon>
        <taxon>Panicoideae</taxon>
        <taxon>Andropogonodae</taxon>
        <taxon>Andropogoneae</taxon>
        <taxon>Saccharinae</taxon>
        <taxon>Miscanthus</taxon>
    </lineage>
</organism>
<dbReference type="AlphaFoldDB" id="A0A811RK87"/>
<protein>
    <submittedName>
        <fullName evidence="2">Uncharacterized protein</fullName>
    </submittedName>
</protein>
<accession>A0A811RK87</accession>
<evidence type="ECO:0000313" key="2">
    <source>
        <dbReference type="EMBL" id="CAD6270830.1"/>
    </source>
</evidence>
<feature type="region of interest" description="Disordered" evidence="1">
    <location>
        <begin position="257"/>
        <end position="276"/>
    </location>
</feature>
<keyword evidence="3" id="KW-1185">Reference proteome</keyword>
<evidence type="ECO:0000313" key="3">
    <source>
        <dbReference type="Proteomes" id="UP000604825"/>
    </source>
</evidence>